<feature type="compositionally biased region" description="Basic and acidic residues" evidence="3">
    <location>
        <begin position="660"/>
        <end position="669"/>
    </location>
</feature>
<reference evidence="6 7" key="1">
    <citation type="journal article" date="2019" name="Plant Biotechnol. J.">
        <title>The red bayberry genome and genetic basis of sex determination.</title>
        <authorList>
            <person name="Jia H.M."/>
            <person name="Jia H.J."/>
            <person name="Cai Q.L."/>
            <person name="Wang Y."/>
            <person name="Zhao H.B."/>
            <person name="Yang W.F."/>
            <person name="Wang G.Y."/>
            <person name="Li Y.H."/>
            <person name="Zhan D.L."/>
            <person name="Shen Y.T."/>
            <person name="Niu Q.F."/>
            <person name="Chang L."/>
            <person name="Qiu J."/>
            <person name="Zhao L."/>
            <person name="Xie H.B."/>
            <person name="Fu W.Y."/>
            <person name="Jin J."/>
            <person name="Li X.W."/>
            <person name="Jiao Y."/>
            <person name="Zhou C.C."/>
            <person name="Tu T."/>
            <person name="Chai C.Y."/>
            <person name="Gao J.L."/>
            <person name="Fan L.J."/>
            <person name="van de Weg E."/>
            <person name="Wang J.Y."/>
            <person name="Gao Z.S."/>
        </authorList>
    </citation>
    <scope>NUCLEOTIDE SEQUENCE [LARGE SCALE GENOMIC DNA]</scope>
    <source>
        <tissue evidence="6">Leaves</tissue>
    </source>
</reference>
<feature type="region of interest" description="Disordered" evidence="3">
    <location>
        <begin position="425"/>
        <end position="716"/>
    </location>
</feature>
<dbReference type="InterPro" id="IPR018501">
    <property type="entry name" value="DDT_dom"/>
</dbReference>
<dbReference type="EMBL" id="RXIC02000022">
    <property type="protein sequence ID" value="KAB1216697.1"/>
    <property type="molecule type" value="Genomic_DNA"/>
</dbReference>
<feature type="domain" description="DDT" evidence="4">
    <location>
        <begin position="119"/>
        <end position="164"/>
    </location>
</feature>
<dbReference type="InterPro" id="IPR028942">
    <property type="entry name" value="WHIM1_dom"/>
</dbReference>
<dbReference type="Pfam" id="PF02791">
    <property type="entry name" value="DDT"/>
    <property type="match status" value="1"/>
</dbReference>
<evidence type="ECO:0000256" key="3">
    <source>
        <dbReference type="SAM" id="MobiDB-lite"/>
    </source>
</evidence>
<dbReference type="Pfam" id="PF15612">
    <property type="entry name" value="WHIM1"/>
    <property type="match status" value="1"/>
</dbReference>
<comment type="caution">
    <text evidence="6">The sequence shown here is derived from an EMBL/GenBank/DDBJ whole genome shotgun (WGS) entry which is preliminary data.</text>
</comment>
<feature type="compositionally biased region" description="Pro residues" evidence="3">
    <location>
        <begin position="1"/>
        <end position="11"/>
    </location>
</feature>
<dbReference type="PANTHER" id="PTHR14296:SF3">
    <property type="entry name" value="DIKAR, ISOFORM F"/>
    <property type="match status" value="1"/>
</dbReference>
<protein>
    <submittedName>
        <fullName evidence="6">Cat eye syndrome critical region protein 2</fullName>
    </submittedName>
</protein>
<feature type="region of interest" description="Disordered" evidence="3">
    <location>
        <begin position="1"/>
        <end position="104"/>
    </location>
</feature>
<evidence type="ECO:0000313" key="6">
    <source>
        <dbReference type="EMBL" id="KAB1216697.1"/>
    </source>
</evidence>
<accession>A0A6A1VXT7</accession>
<feature type="compositionally biased region" description="Acidic residues" evidence="3">
    <location>
        <begin position="526"/>
        <end position="558"/>
    </location>
</feature>
<organism evidence="6 7">
    <name type="scientific">Morella rubra</name>
    <name type="common">Chinese bayberry</name>
    <dbReference type="NCBI Taxonomy" id="262757"/>
    <lineage>
        <taxon>Eukaryota</taxon>
        <taxon>Viridiplantae</taxon>
        <taxon>Streptophyta</taxon>
        <taxon>Embryophyta</taxon>
        <taxon>Tracheophyta</taxon>
        <taxon>Spermatophyta</taxon>
        <taxon>Magnoliopsida</taxon>
        <taxon>eudicotyledons</taxon>
        <taxon>Gunneridae</taxon>
        <taxon>Pentapetalae</taxon>
        <taxon>rosids</taxon>
        <taxon>fabids</taxon>
        <taxon>Fagales</taxon>
        <taxon>Myricaceae</taxon>
        <taxon>Morella</taxon>
    </lineage>
</organism>
<dbReference type="GO" id="GO:0006355">
    <property type="term" value="P:regulation of DNA-templated transcription"/>
    <property type="evidence" value="ECO:0007669"/>
    <property type="project" value="InterPro"/>
</dbReference>
<proteinExistence type="predicted"/>
<feature type="compositionally biased region" description="Polar residues" evidence="3">
    <location>
        <begin position="13"/>
        <end position="46"/>
    </location>
</feature>
<feature type="compositionally biased region" description="Basic and acidic residues" evidence="3">
    <location>
        <begin position="643"/>
        <end position="652"/>
    </location>
</feature>
<feature type="compositionally biased region" description="Acidic residues" evidence="3">
    <location>
        <begin position="489"/>
        <end position="509"/>
    </location>
</feature>
<feature type="compositionally biased region" description="Low complexity" evidence="3">
    <location>
        <begin position="54"/>
        <end position="68"/>
    </location>
</feature>
<dbReference type="PANTHER" id="PTHR14296">
    <property type="entry name" value="REMODELING AND SPACING FACTOR 1"/>
    <property type="match status" value="1"/>
</dbReference>
<dbReference type="OrthoDB" id="303107at2759"/>
<evidence type="ECO:0000259" key="5">
    <source>
        <dbReference type="Pfam" id="PF15612"/>
    </source>
</evidence>
<keyword evidence="7" id="KW-1185">Reference proteome</keyword>
<evidence type="ECO:0000313" key="7">
    <source>
        <dbReference type="Proteomes" id="UP000516437"/>
    </source>
</evidence>
<evidence type="ECO:0000259" key="4">
    <source>
        <dbReference type="Pfam" id="PF02791"/>
    </source>
</evidence>
<dbReference type="AlphaFoldDB" id="A0A6A1VXT7"/>
<feature type="domain" description="WHIM1" evidence="5">
    <location>
        <begin position="210"/>
        <end position="240"/>
    </location>
</feature>
<feature type="compositionally biased region" description="Basic and acidic residues" evidence="3">
    <location>
        <begin position="570"/>
        <end position="580"/>
    </location>
</feature>
<keyword evidence="2" id="KW-0539">Nucleus</keyword>
<comment type="subcellular location">
    <subcellularLocation>
        <location evidence="1">Nucleus</location>
    </subcellularLocation>
</comment>
<evidence type="ECO:0000256" key="2">
    <source>
        <dbReference type="ARBA" id="ARBA00023242"/>
    </source>
</evidence>
<sequence length="716" mass="81906">MSREPSPPPIPNDRSSSPENHTQKPNSENDTTTTTPAPPVNRSNRPSRACTIRAAARLQAAAAPMPASKPKKKEQQQQRQDESPQQREQCSKIVTPLVEPPPPSQLPRWTLRSMWELASVLNFLHVFRPLLNISAEFSAEEFETALITPNDTLSDIHIPLLKAIPPVTRMALTRDTWVTVLCRKLRDWWHWVADGDLPIVASHGGEVEVYRTLDPGVRVVILKALCDIRVEQEDIRNYIDNSLKHGVQLLAFRKERVGGDSHGISYWYEDDPIVGHRLYREIRKVEVKKAKTKGSQVLPSATYQWETVATNFDEFQDVSEKLFSSKNRTEASLGKRLKIDMLPEIEKDHKRKERLMKKQHRQALLLDNFLSVDGLAPGRSLRDRKPVTYTFDDYDKSINEAIKITKRKQPSPEPLHRRDMVVKPEASANGKWSSPSHASPHVNFSAPSPTSADFDDAQEEHKADPLDRSNRRRQRPQRYSAREFVEAVSDNEADYDSDDDIVGEAVYDEEYLRKRKEKRKLSSSSEGDEEYHWDEENAEEEEEEEEDDDSLSNSEDSDEPQKVRKLPGRTRRETKLRSVDELQSGLRRSKRATRNRINYRQYEMSESESESTKPERSNASDAHSDESENGDYSMESQDSDGNDNDHKMKVDPPVEAYTETVDKEQKQPPEKSNSPGQDENEGAQKRRFLDLNELAPGSGFDDGPNAVMKDEDTDEF</sequence>
<dbReference type="InterPro" id="IPR028938">
    <property type="entry name" value="Rsf1-like"/>
</dbReference>
<gene>
    <name evidence="6" type="ORF">CJ030_MR4G016000</name>
</gene>
<evidence type="ECO:0000256" key="1">
    <source>
        <dbReference type="ARBA" id="ARBA00004123"/>
    </source>
</evidence>
<dbReference type="Proteomes" id="UP000516437">
    <property type="component" value="Chromosome 4"/>
</dbReference>
<feature type="compositionally biased region" description="Basic and acidic residues" evidence="3">
    <location>
        <begin position="610"/>
        <end position="626"/>
    </location>
</feature>
<feature type="compositionally biased region" description="Basic and acidic residues" evidence="3">
    <location>
        <begin position="459"/>
        <end position="469"/>
    </location>
</feature>
<name>A0A6A1VXT7_9ROSI</name>
<feature type="compositionally biased region" description="Basic and acidic residues" evidence="3">
    <location>
        <begin position="73"/>
        <end position="85"/>
    </location>
</feature>
<dbReference type="GO" id="GO:0031213">
    <property type="term" value="C:RSF complex"/>
    <property type="evidence" value="ECO:0007669"/>
    <property type="project" value="InterPro"/>
</dbReference>